<keyword evidence="5" id="KW-0805">Transcription regulation</keyword>
<dbReference type="GO" id="GO:0003677">
    <property type="term" value="F:DNA binding"/>
    <property type="evidence" value="ECO:0007669"/>
    <property type="project" value="UniProtKB-KW"/>
</dbReference>
<dbReference type="CDD" id="cd10017">
    <property type="entry name" value="B3_DNA"/>
    <property type="match status" value="1"/>
</dbReference>
<evidence type="ECO:0000256" key="9">
    <source>
        <dbReference type="SAM" id="MobiDB-lite"/>
    </source>
</evidence>
<dbReference type="Pfam" id="PF25813">
    <property type="entry name" value="zf_VAL1_N"/>
    <property type="match status" value="1"/>
</dbReference>
<evidence type="ECO:0000256" key="3">
    <source>
        <dbReference type="ARBA" id="ARBA00022771"/>
    </source>
</evidence>
<keyword evidence="8" id="KW-0539">Nucleus</keyword>
<dbReference type="PANTHER" id="PTHR46245:SF3">
    <property type="entry name" value="B3 DOMAIN-CONTAINING TRANSCRIPTION REPRESSOR VAL1"/>
    <property type="match status" value="1"/>
</dbReference>
<dbReference type="Pfam" id="PF02362">
    <property type="entry name" value="B3"/>
    <property type="match status" value="1"/>
</dbReference>
<feature type="region of interest" description="Disordered" evidence="9">
    <location>
        <begin position="796"/>
        <end position="816"/>
    </location>
</feature>
<dbReference type="Gramene" id="Kaladp0878s0051.1.v1.1">
    <property type="protein sequence ID" value="Kaladp0878s0051.1.v1.1"/>
    <property type="gene ID" value="Kaladp0878s0051.v1.1"/>
</dbReference>
<accession>A0A7N0VJA5</accession>
<name>A0A7N0VJA5_KALFE</name>
<keyword evidence="4" id="KW-0862">Zinc</keyword>
<organism evidence="12 13">
    <name type="scientific">Kalanchoe fedtschenkoi</name>
    <name type="common">Lavender scallops</name>
    <name type="synonym">South American air plant</name>
    <dbReference type="NCBI Taxonomy" id="63787"/>
    <lineage>
        <taxon>Eukaryota</taxon>
        <taxon>Viridiplantae</taxon>
        <taxon>Streptophyta</taxon>
        <taxon>Embryophyta</taxon>
        <taxon>Tracheophyta</taxon>
        <taxon>Spermatophyta</taxon>
        <taxon>Magnoliopsida</taxon>
        <taxon>eudicotyledons</taxon>
        <taxon>Gunneridae</taxon>
        <taxon>Pentapetalae</taxon>
        <taxon>Saxifragales</taxon>
        <taxon>Crassulaceae</taxon>
        <taxon>Kalanchoe</taxon>
    </lineage>
</organism>
<dbReference type="Gene3D" id="2.40.330.10">
    <property type="entry name" value="DNA-binding pseudobarrel domain"/>
    <property type="match status" value="1"/>
</dbReference>
<evidence type="ECO:0000256" key="2">
    <source>
        <dbReference type="ARBA" id="ARBA00022723"/>
    </source>
</evidence>
<evidence type="ECO:0000256" key="4">
    <source>
        <dbReference type="ARBA" id="ARBA00022833"/>
    </source>
</evidence>
<dbReference type="InterPro" id="IPR057743">
    <property type="entry name" value="Zfn_VAL1-3_N"/>
</dbReference>
<keyword evidence="13" id="KW-1185">Reference proteome</keyword>
<keyword evidence="6" id="KW-0238">DNA-binding</keyword>
<dbReference type="SMART" id="SM01019">
    <property type="entry name" value="B3"/>
    <property type="match status" value="1"/>
</dbReference>
<evidence type="ECO:0000256" key="1">
    <source>
        <dbReference type="ARBA" id="ARBA00004123"/>
    </source>
</evidence>
<evidence type="ECO:0000313" key="13">
    <source>
        <dbReference type="Proteomes" id="UP000594263"/>
    </source>
</evidence>
<feature type="domain" description="CW-type" evidence="11">
    <location>
        <begin position="584"/>
        <end position="634"/>
    </location>
</feature>
<reference evidence="12" key="1">
    <citation type="submission" date="2021-01" db="UniProtKB">
        <authorList>
            <consortium name="EnsemblPlants"/>
        </authorList>
    </citation>
    <scope>IDENTIFICATION</scope>
</reference>
<dbReference type="Pfam" id="PF07496">
    <property type="entry name" value="zf-CW"/>
    <property type="match status" value="1"/>
</dbReference>
<dbReference type="PROSITE" id="PS50863">
    <property type="entry name" value="B3"/>
    <property type="match status" value="1"/>
</dbReference>
<keyword evidence="7" id="KW-0804">Transcription</keyword>
<dbReference type="PANTHER" id="PTHR46245">
    <property type="entry name" value="B3 DOMAIN-CONTAINING PROTEIN OS07G0563300"/>
    <property type="match status" value="1"/>
</dbReference>
<dbReference type="AlphaFoldDB" id="A0A7N0VJA5"/>
<dbReference type="GO" id="GO:0008270">
    <property type="term" value="F:zinc ion binding"/>
    <property type="evidence" value="ECO:0007669"/>
    <property type="project" value="UniProtKB-KW"/>
</dbReference>
<dbReference type="InterPro" id="IPR003340">
    <property type="entry name" value="B3_DNA-bd"/>
</dbReference>
<evidence type="ECO:0000256" key="5">
    <source>
        <dbReference type="ARBA" id="ARBA00023015"/>
    </source>
</evidence>
<comment type="subcellular location">
    <subcellularLocation>
        <location evidence="1">Nucleus</location>
    </subcellularLocation>
</comment>
<dbReference type="Gene3D" id="3.30.40.100">
    <property type="match status" value="1"/>
</dbReference>
<evidence type="ECO:0000259" key="10">
    <source>
        <dbReference type="PROSITE" id="PS50863"/>
    </source>
</evidence>
<keyword evidence="2" id="KW-0479">Metal-binding</keyword>
<dbReference type="InterPro" id="IPR011124">
    <property type="entry name" value="Znf_CW"/>
</dbReference>
<evidence type="ECO:0000259" key="11">
    <source>
        <dbReference type="PROSITE" id="PS51050"/>
    </source>
</evidence>
<dbReference type="GO" id="GO:0006355">
    <property type="term" value="P:regulation of DNA-templated transcription"/>
    <property type="evidence" value="ECO:0007669"/>
    <property type="project" value="UniProtKB-ARBA"/>
</dbReference>
<evidence type="ECO:0000256" key="7">
    <source>
        <dbReference type="ARBA" id="ARBA00023163"/>
    </source>
</evidence>
<dbReference type="PROSITE" id="PS51050">
    <property type="entry name" value="ZF_CW"/>
    <property type="match status" value="1"/>
</dbReference>
<protein>
    <submittedName>
        <fullName evidence="12">Uncharacterized protein</fullName>
    </submittedName>
</protein>
<evidence type="ECO:0000313" key="12">
    <source>
        <dbReference type="EnsemblPlants" id="Kaladp0878s0051.1.v1.1"/>
    </source>
</evidence>
<keyword evidence="3" id="KW-0863">Zinc-finger</keyword>
<feature type="domain" description="TF-B3" evidence="10">
    <location>
        <begin position="328"/>
        <end position="429"/>
    </location>
</feature>
<dbReference type="InterPro" id="IPR015300">
    <property type="entry name" value="DNA-bd_pseudobarrel_sf"/>
</dbReference>
<feature type="region of interest" description="Disordered" evidence="9">
    <location>
        <begin position="850"/>
        <end position="902"/>
    </location>
</feature>
<proteinExistence type="predicted"/>
<dbReference type="FunFam" id="2.40.330.10:FF:000006">
    <property type="entry name" value="B3 domain-containing transcription repressor VAL1"/>
    <property type="match status" value="1"/>
</dbReference>
<evidence type="ECO:0000256" key="8">
    <source>
        <dbReference type="ARBA" id="ARBA00023242"/>
    </source>
</evidence>
<feature type="compositionally biased region" description="Acidic residues" evidence="9">
    <location>
        <begin position="864"/>
        <end position="876"/>
    </location>
</feature>
<dbReference type="SUPFAM" id="SSF101936">
    <property type="entry name" value="DNA-binding pseudobarrel domain"/>
    <property type="match status" value="1"/>
</dbReference>
<dbReference type="EnsemblPlants" id="Kaladp0878s0051.1.v1.1">
    <property type="protein sequence ID" value="Kaladp0878s0051.1.v1.1"/>
    <property type="gene ID" value="Kaladp0878s0051.v1.1"/>
</dbReference>
<dbReference type="OMA" id="IGCRKAT"/>
<dbReference type="Proteomes" id="UP000594263">
    <property type="component" value="Unplaced"/>
</dbReference>
<sequence length="902" mass="98515">MGTAVCMNKSCRTSSSPEWKSGWPLRSGGLATLCIDCGSAFENLVYCETFHSKESGWRECDSCKKPIHCGCASSKPFIEFLDLGGACCTTCLKISGQHANRGDEVSNDHSVQVLSNVGGLQPNLGEVRINGDIVGKGKNLQLGKSKIGGDPNGLHQIQNGESNLSLGTMNGEDQSFGDLSSNFLNLKSQSVGSPHFYIAGSNVTLGVPDGYEAIPQTSLNIGLSTPPDPSNFSAKFSSGVVEGRELIKLPSPFQQSQRSRVILPKPSKCGLSLSADASKGMVQQPRVARPPAEGRGRNQLLPRYWPRITDQELQQLSGDLNSPVVPLFEKVLSASDAGRIGRLVLPKACAEAYFPPISQSEGTPIRIQDAKGKEWTFQFRFWPNNNSRMYVLEGVTPCIQSMQLQAGDTVIFSRRDPGGKLVIGSRKASISSDTQDGDIAALANGAHGESSFSDVSAACGYSGTFQSMAKNRDPHMHALPEQMTVADINLGWSKNNRHRGRIIESPIQKSMVKRPKNISSKSRRLLLHAEDVLELKLTWDEAQDLLRAPPSIKPSIVTVEDHEIEEFEEPPVLAKKTIFTVGASGGQEQWAQCDFCSKWRRLPVDVLLPLKWTCAENFWDSCRCSCSVPDEVGAKELENLLKHGKDLKRPRTLENHKLVQDHEPSGLDALASAAVLGDNAGEAGETSVGATTKHPRHRPGCTCIVCIQPPSGKGKHHPTCTCNVCMTVKRRFKTLMFRKRIRQSEREAEVSQKEPVLPKENYELTNLKGDSRHEMLQSHPVEADADRTTQNLVQVDQSSDNSDRQLDLNSHPNRGSKCLEQEMNAAVSMTRLVHAAVLPLESHLKQHGLANSTLDASGPPQTIEEGDYGVADEDDTVQSGSDIKDEDRSSHANQDQNVDEKP</sequence>
<evidence type="ECO:0000256" key="6">
    <source>
        <dbReference type="ARBA" id="ARBA00023125"/>
    </source>
</evidence>
<dbReference type="GO" id="GO:0005634">
    <property type="term" value="C:nucleus"/>
    <property type="evidence" value="ECO:0007669"/>
    <property type="project" value="UniProtKB-SubCell"/>
</dbReference>